<dbReference type="GO" id="GO:0005886">
    <property type="term" value="C:plasma membrane"/>
    <property type="evidence" value="ECO:0007669"/>
    <property type="project" value="UniProtKB-SubCell"/>
</dbReference>
<dbReference type="PANTHER" id="PTHR33406:SF6">
    <property type="entry name" value="MEMBRANE PROTEIN YDGH-RELATED"/>
    <property type="match status" value="1"/>
</dbReference>
<keyword evidence="3" id="KW-1003">Cell membrane</keyword>
<evidence type="ECO:0000256" key="7">
    <source>
        <dbReference type="SAM" id="Coils"/>
    </source>
</evidence>
<evidence type="ECO:0000259" key="9">
    <source>
        <dbReference type="Pfam" id="PF03176"/>
    </source>
</evidence>
<feature type="transmembrane region" description="Helical" evidence="8">
    <location>
        <begin position="820"/>
        <end position="845"/>
    </location>
</feature>
<feature type="transmembrane region" description="Helical" evidence="8">
    <location>
        <begin position="894"/>
        <end position="920"/>
    </location>
</feature>
<dbReference type="Proteomes" id="UP000002247">
    <property type="component" value="Chromosome"/>
</dbReference>
<feature type="transmembrane region" description="Helical" evidence="8">
    <location>
        <begin position="795"/>
        <end position="813"/>
    </location>
</feature>
<feature type="transmembrane region" description="Helical" evidence="8">
    <location>
        <begin position="236"/>
        <end position="261"/>
    </location>
</feature>
<comment type="subcellular location">
    <subcellularLocation>
        <location evidence="1">Cell membrane</location>
        <topology evidence="1">Multi-pass membrane protein</topology>
    </subcellularLocation>
</comment>
<keyword evidence="11" id="KW-1185">Reference proteome</keyword>
<sequence length="974" mass="106689">MSQPISAIPPTKRPFFAKTIRALAVPVIIFWLLFAAVVEIFPPQIDTSSITLAGPMVPLDSPSQKAMLHIGDVFHESTSTSIVMIVLEADGRKLDAQDHQYYDDLLRRLQADKKHVQYVMDLWGKKVTSAGAQSNDGKSAYVLVRLSGNIGEAEATESVNAVRNRVWADTHPQQYPNTPGLKPVPQGLKVYVTGPAALASDTIQVATDSMRWILYLTLFMIIVRMLLLYRSPIAAILQYVVVVTELLAARGLVSALANMHLIPISTFAANFVVTIVLGAGTDYGFFLVGRYREARAQGQSNEDAYYDAVRGVTHVILGSGFAVTGAMFCLGFTRLNYFSTMAGACCVGMLLTTLIALTMGLAMLALGGKFGWYDPKQQASNRGWRKVGAIVVRWPVPVLAASSVLVVIGAVTVLTYHVDYDDQHSQPDWTASNLGFQAADRHFPPGKMNTEMLMVEADHDLRNPADMVAIERVAKTIFRVPGIAEVQGITRPEGHPLEHATLAYALGNNASNSAATLEVTKDNIAKMEQLAEVTTHTELISEKQLSVLKDQLALQEEQADISHDSLASAQRLTALTDQIRNDVGYLDDYLRPFRNYFYWETNCWELPWCWVGRSTFDMLDQFDKQADETAISMNNAQRTDALQPRIIALTKQNIALTEETIAQTKKQLDLTREQISIQKAQLTLTESGLPDALPIGKAYDDARNDEVFYMPPSAFVNPDFKIGLEFFMSSDGKATRFIITHEGDALSEAGVQHARAVLEATAQGIKGTSLAGSKIYLGGAGSNYMDIQDAADLDFVIAAICAFALIFLIMLFITKSLGAALTIVATVAFSYTGAFGMGVLIWQHILHKPLSWLVLPISFIIIVAVGSDYNLMLISRYKEEVATGAGLKTALIRAMGSTGAIVTTAGAIFAGTMFGMLISHLNSIRQVGTTVGIGLLMDTLLIRTFVTPSIATLLGRWFWWPMRVRPRPVSLLRK</sequence>
<comment type="similarity">
    <text evidence="2">Belongs to the resistance-nodulation-cell division (RND) (TC 2.A.6) family. MmpL subfamily.</text>
</comment>
<evidence type="ECO:0000256" key="8">
    <source>
        <dbReference type="SAM" id="Phobius"/>
    </source>
</evidence>
<keyword evidence="4 8" id="KW-0812">Transmembrane</keyword>
<protein>
    <submittedName>
        <fullName evidence="10">MMPL domain protein</fullName>
    </submittedName>
</protein>
<keyword evidence="7" id="KW-0175">Coiled coil</keyword>
<keyword evidence="6 8" id="KW-0472">Membrane</keyword>
<dbReference type="Gene3D" id="1.20.1640.10">
    <property type="entry name" value="Multidrug efflux transporter AcrB transmembrane domain"/>
    <property type="match status" value="2"/>
</dbReference>
<evidence type="ECO:0000256" key="5">
    <source>
        <dbReference type="ARBA" id="ARBA00022989"/>
    </source>
</evidence>
<feature type="coiled-coil region" evidence="7">
    <location>
        <begin position="647"/>
        <end position="681"/>
    </location>
</feature>
<dbReference type="SUPFAM" id="SSF82866">
    <property type="entry name" value="Multidrug efflux transporter AcrB transmembrane domain"/>
    <property type="match status" value="2"/>
</dbReference>
<name>D6Z9F5_SEGRD</name>
<dbReference type="OrthoDB" id="2365435at2"/>
<feature type="domain" description="Membrane transport protein MMPL" evidence="9">
    <location>
        <begin position="638"/>
        <end position="969"/>
    </location>
</feature>
<dbReference type="eggNOG" id="COG2409">
    <property type="taxonomic scope" value="Bacteria"/>
</dbReference>
<evidence type="ECO:0000256" key="1">
    <source>
        <dbReference type="ARBA" id="ARBA00004651"/>
    </source>
</evidence>
<keyword evidence="5 8" id="KW-1133">Transmembrane helix</keyword>
<evidence type="ECO:0000313" key="10">
    <source>
        <dbReference type="EMBL" id="ADG98585.1"/>
    </source>
</evidence>
<dbReference type="InterPro" id="IPR004869">
    <property type="entry name" value="MMPL_dom"/>
</dbReference>
<dbReference type="Pfam" id="PF03176">
    <property type="entry name" value="MMPL"/>
    <property type="match status" value="2"/>
</dbReference>
<dbReference type="eggNOG" id="COG1033">
    <property type="taxonomic scope" value="Bacteria"/>
</dbReference>
<dbReference type="KEGG" id="srt:Srot_2132"/>
<organism evidence="10 11">
    <name type="scientific">Segniliparus rotundus (strain ATCC BAA-972 / CDC 1076 / CIP 108378 / DSM 44985 / JCM 13578)</name>
    <dbReference type="NCBI Taxonomy" id="640132"/>
    <lineage>
        <taxon>Bacteria</taxon>
        <taxon>Bacillati</taxon>
        <taxon>Actinomycetota</taxon>
        <taxon>Actinomycetes</taxon>
        <taxon>Mycobacteriales</taxon>
        <taxon>Segniliparaceae</taxon>
        <taxon>Segniliparus</taxon>
    </lineage>
</organism>
<feature type="transmembrane region" description="Helical" evidence="8">
    <location>
        <begin position="341"/>
        <end position="366"/>
    </location>
</feature>
<proteinExistence type="inferred from homology"/>
<evidence type="ECO:0000256" key="4">
    <source>
        <dbReference type="ARBA" id="ARBA00022692"/>
    </source>
</evidence>
<reference evidence="10 11" key="1">
    <citation type="journal article" date="2010" name="Stand. Genomic Sci.">
        <title>Complete genome sequence of Segniliparus rotundus type strain (CDC 1076).</title>
        <authorList>
            <person name="Sikorski J."/>
            <person name="Lapidus A."/>
            <person name="Copeland A."/>
            <person name="Misra M."/>
            <person name="Glavina Del Rio T."/>
            <person name="Nolan M."/>
            <person name="Lucas S."/>
            <person name="Chen F."/>
            <person name="Tice H."/>
            <person name="Cheng J.F."/>
            <person name="Jando M."/>
            <person name="Schneider S."/>
            <person name="Bruce D."/>
            <person name="Goodwin L."/>
            <person name="Pitluck S."/>
            <person name="Liolios K."/>
            <person name="Mikhailova N."/>
            <person name="Pati A."/>
            <person name="Ivanova N."/>
            <person name="Mavromatis K."/>
            <person name="Chen A."/>
            <person name="Palaniappan K."/>
            <person name="Chertkov O."/>
            <person name="Land M."/>
            <person name="Hauser L."/>
            <person name="Chang Y.J."/>
            <person name="Jeffries C.D."/>
            <person name="Brettin T."/>
            <person name="Detter J.C."/>
            <person name="Han C."/>
            <person name="Rohde M."/>
            <person name="Goker M."/>
            <person name="Bristow J."/>
            <person name="Eisen J.A."/>
            <person name="Markowitz V."/>
            <person name="Hugenholtz P."/>
            <person name="Kyrpides N.C."/>
            <person name="Klenk H.P."/>
        </authorList>
    </citation>
    <scope>NUCLEOTIDE SEQUENCE [LARGE SCALE GENOMIC DNA]</scope>
    <source>
        <strain evidence="11">ATCC BAA-972 / CDC 1076 / CIP 108378 / DSM 44985 / JCM 13578</strain>
    </source>
</reference>
<feature type="transmembrane region" description="Helical" evidence="8">
    <location>
        <begin position="940"/>
        <end position="959"/>
    </location>
</feature>
<feature type="transmembrane region" description="Helical" evidence="8">
    <location>
        <begin position="851"/>
        <end position="873"/>
    </location>
</feature>
<feature type="transmembrane region" description="Helical" evidence="8">
    <location>
        <begin position="212"/>
        <end position="229"/>
    </location>
</feature>
<dbReference type="STRING" id="640132.Srot_2132"/>
<dbReference type="EMBL" id="CP001958">
    <property type="protein sequence ID" value="ADG98585.1"/>
    <property type="molecule type" value="Genomic_DNA"/>
</dbReference>
<accession>D6Z9F5</accession>
<dbReference type="PANTHER" id="PTHR33406">
    <property type="entry name" value="MEMBRANE PROTEIN MJ1562-RELATED"/>
    <property type="match status" value="1"/>
</dbReference>
<dbReference type="InterPro" id="IPR050545">
    <property type="entry name" value="Mycobact_MmpL"/>
</dbReference>
<feature type="transmembrane region" description="Helical" evidence="8">
    <location>
        <begin position="312"/>
        <end position="335"/>
    </location>
</feature>
<evidence type="ECO:0000256" key="6">
    <source>
        <dbReference type="ARBA" id="ARBA00023136"/>
    </source>
</evidence>
<dbReference type="RefSeq" id="WP_013139035.1">
    <property type="nucleotide sequence ID" value="NC_014168.1"/>
</dbReference>
<dbReference type="HOGENOM" id="CLU_005108_3_2_11"/>
<feature type="transmembrane region" description="Helical" evidence="8">
    <location>
        <begin position="20"/>
        <end position="41"/>
    </location>
</feature>
<gene>
    <name evidence="10" type="ordered locus">Srot_2132</name>
</gene>
<evidence type="ECO:0000313" key="11">
    <source>
        <dbReference type="Proteomes" id="UP000002247"/>
    </source>
</evidence>
<evidence type="ECO:0000256" key="3">
    <source>
        <dbReference type="ARBA" id="ARBA00022475"/>
    </source>
</evidence>
<feature type="transmembrane region" description="Helical" evidence="8">
    <location>
        <begin position="387"/>
        <end position="416"/>
    </location>
</feature>
<feature type="transmembrane region" description="Helical" evidence="8">
    <location>
        <begin position="267"/>
        <end position="291"/>
    </location>
</feature>
<evidence type="ECO:0000256" key="2">
    <source>
        <dbReference type="ARBA" id="ARBA00010157"/>
    </source>
</evidence>
<feature type="domain" description="Membrane transport protein MMPL" evidence="9">
    <location>
        <begin position="57"/>
        <end position="398"/>
    </location>
</feature>
<dbReference type="AlphaFoldDB" id="D6Z9F5"/>